<keyword evidence="3" id="KW-0285">Flavoprotein</keyword>
<dbReference type="PANTHER" id="PTHR10851:SF0">
    <property type="entry name" value="PYRIDOXINE-5'-PHOSPHATE OXIDASE"/>
    <property type="match status" value="1"/>
</dbReference>
<gene>
    <name evidence="8" type="ORF">GCM10009768_07770</name>
</gene>
<dbReference type="InterPro" id="IPR000659">
    <property type="entry name" value="Pyridox_Oxase"/>
</dbReference>
<comment type="caution">
    <text evidence="8">The sequence shown here is derived from an EMBL/GenBank/DDBJ whole genome shotgun (WGS) entry which is preliminary data.</text>
</comment>
<dbReference type="Pfam" id="PF01243">
    <property type="entry name" value="PNPOx_N"/>
    <property type="match status" value="1"/>
</dbReference>
<name>A0ABN2LC32_9MICO</name>
<dbReference type="PIRSF" id="PIRSF000190">
    <property type="entry name" value="Pyd_amn-ph_oxd"/>
    <property type="match status" value="1"/>
</dbReference>
<protein>
    <submittedName>
        <fullName evidence="8">Pyridoxal 5'-phosphate synthase</fullName>
    </submittedName>
</protein>
<dbReference type="RefSeq" id="WP_344029570.1">
    <property type="nucleotide sequence ID" value="NZ_BAAAOB010000001.1"/>
</dbReference>
<dbReference type="InterPro" id="IPR012349">
    <property type="entry name" value="Split_barrel_FMN-bd"/>
</dbReference>
<dbReference type="Pfam" id="PF10590">
    <property type="entry name" value="PNP_phzG_C"/>
    <property type="match status" value="1"/>
</dbReference>
<dbReference type="Proteomes" id="UP001500851">
    <property type="component" value="Unassembled WGS sequence"/>
</dbReference>
<evidence type="ECO:0000256" key="3">
    <source>
        <dbReference type="ARBA" id="ARBA00022630"/>
    </source>
</evidence>
<evidence type="ECO:0000313" key="9">
    <source>
        <dbReference type="Proteomes" id="UP001500851"/>
    </source>
</evidence>
<keyword evidence="4" id="KW-0288">FMN</keyword>
<organism evidence="8 9">
    <name type="scientific">Leucobacter iarius</name>
    <dbReference type="NCBI Taxonomy" id="333963"/>
    <lineage>
        <taxon>Bacteria</taxon>
        <taxon>Bacillati</taxon>
        <taxon>Actinomycetota</taxon>
        <taxon>Actinomycetes</taxon>
        <taxon>Micrococcales</taxon>
        <taxon>Microbacteriaceae</taxon>
        <taxon>Leucobacter</taxon>
    </lineage>
</organism>
<evidence type="ECO:0000259" key="6">
    <source>
        <dbReference type="Pfam" id="PF01243"/>
    </source>
</evidence>
<dbReference type="Gene3D" id="2.30.110.10">
    <property type="entry name" value="Electron Transport, Fmn-binding Protein, Chain A"/>
    <property type="match status" value="2"/>
</dbReference>
<evidence type="ECO:0000256" key="5">
    <source>
        <dbReference type="ARBA" id="ARBA00023002"/>
    </source>
</evidence>
<reference evidence="8 9" key="1">
    <citation type="journal article" date="2019" name="Int. J. Syst. Evol. Microbiol.">
        <title>The Global Catalogue of Microorganisms (GCM) 10K type strain sequencing project: providing services to taxonomists for standard genome sequencing and annotation.</title>
        <authorList>
            <consortium name="The Broad Institute Genomics Platform"/>
            <consortium name="The Broad Institute Genome Sequencing Center for Infectious Disease"/>
            <person name="Wu L."/>
            <person name="Ma J."/>
        </authorList>
    </citation>
    <scope>NUCLEOTIDE SEQUENCE [LARGE SCALE GENOMIC DNA]</scope>
    <source>
        <strain evidence="8 9">JCM 14736</strain>
    </source>
</reference>
<feature type="domain" description="Pyridoxamine 5'-phosphate oxidase N-terminal" evidence="6">
    <location>
        <begin position="42"/>
        <end position="129"/>
    </location>
</feature>
<dbReference type="EMBL" id="BAAAOB010000001">
    <property type="protein sequence ID" value="GAA1781246.1"/>
    <property type="molecule type" value="Genomic_DNA"/>
</dbReference>
<evidence type="ECO:0000256" key="4">
    <source>
        <dbReference type="ARBA" id="ARBA00022643"/>
    </source>
</evidence>
<proteinExistence type="inferred from homology"/>
<dbReference type="SUPFAM" id="SSF50475">
    <property type="entry name" value="FMN-binding split barrel"/>
    <property type="match status" value="1"/>
</dbReference>
<comment type="similarity">
    <text evidence="2">Belongs to the pyridoxamine 5'-phosphate oxidase family.</text>
</comment>
<keyword evidence="9" id="KW-1185">Reference proteome</keyword>
<dbReference type="PANTHER" id="PTHR10851">
    <property type="entry name" value="PYRIDOXINE-5-PHOSPHATE OXIDASE"/>
    <property type="match status" value="1"/>
</dbReference>
<evidence type="ECO:0000259" key="7">
    <source>
        <dbReference type="Pfam" id="PF10590"/>
    </source>
</evidence>
<dbReference type="InterPro" id="IPR011576">
    <property type="entry name" value="Pyridox_Oxase_N"/>
</dbReference>
<accession>A0ABN2LC32</accession>
<dbReference type="InterPro" id="IPR019576">
    <property type="entry name" value="Pyridoxamine_oxidase_dimer_C"/>
</dbReference>
<feature type="domain" description="Pyridoxine 5'-phosphate oxidase dimerisation C-terminal" evidence="7">
    <location>
        <begin position="143"/>
        <end position="183"/>
    </location>
</feature>
<evidence type="ECO:0000313" key="8">
    <source>
        <dbReference type="EMBL" id="GAA1781246.1"/>
    </source>
</evidence>
<sequence length="187" mass="21106">MSDLEPVLRTLPAFPDELPTLDPAQLPDDPEELFRDWLGAAIDSGERQPHAMTFITVRTDGVPVGRTLIVKDIDEAGFHFSTHRSSRKGAELDAHPQASMLFFWRASGRQVRVTGTVVALDETISQRDWADRPSYTGSPNPDWQRYALVPSEYEFMQAQHDRKHPRIEYRRDGANAWSHGRVATPAG</sequence>
<keyword evidence="5" id="KW-0560">Oxidoreductase</keyword>
<evidence type="ECO:0000256" key="1">
    <source>
        <dbReference type="ARBA" id="ARBA00001917"/>
    </source>
</evidence>
<evidence type="ECO:0000256" key="2">
    <source>
        <dbReference type="ARBA" id="ARBA00007301"/>
    </source>
</evidence>
<comment type="cofactor">
    <cofactor evidence="1">
        <name>FMN</name>
        <dbReference type="ChEBI" id="CHEBI:58210"/>
    </cofactor>
</comment>